<protein>
    <recommendedName>
        <fullName evidence="4">CARDB domain-containing protein</fullName>
    </recommendedName>
</protein>
<organism evidence="2 3">
    <name type="scientific">Candidatus Falkowbacteria bacterium RIFOXYC2_FULL_48_21</name>
    <dbReference type="NCBI Taxonomy" id="1798005"/>
    <lineage>
        <taxon>Bacteria</taxon>
        <taxon>Candidatus Falkowiibacteriota</taxon>
    </lineage>
</organism>
<keyword evidence="1" id="KW-0812">Transmembrane</keyword>
<reference evidence="2 3" key="1">
    <citation type="journal article" date="2016" name="Nat. Commun.">
        <title>Thousands of microbial genomes shed light on interconnected biogeochemical processes in an aquifer system.</title>
        <authorList>
            <person name="Anantharaman K."/>
            <person name="Brown C.T."/>
            <person name="Hug L.A."/>
            <person name="Sharon I."/>
            <person name="Castelle C.J."/>
            <person name="Probst A.J."/>
            <person name="Thomas B.C."/>
            <person name="Singh A."/>
            <person name="Wilkins M.J."/>
            <person name="Karaoz U."/>
            <person name="Brodie E.L."/>
            <person name="Williams K.H."/>
            <person name="Hubbard S.S."/>
            <person name="Banfield J.F."/>
        </authorList>
    </citation>
    <scope>NUCLEOTIDE SEQUENCE [LARGE SCALE GENOMIC DNA]</scope>
</reference>
<name>A0A1F5T502_9BACT</name>
<keyword evidence="1" id="KW-1133">Transmembrane helix</keyword>
<dbReference type="AlphaFoldDB" id="A0A1F5T502"/>
<evidence type="ECO:0000313" key="3">
    <source>
        <dbReference type="Proteomes" id="UP000178656"/>
    </source>
</evidence>
<evidence type="ECO:0008006" key="4">
    <source>
        <dbReference type="Google" id="ProtNLM"/>
    </source>
</evidence>
<gene>
    <name evidence="2" type="ORF">A2482_03450</name>
</gene>
<sequence length="285" mass="31020">MGISPNVIDLPNIHGDFPAARSFLISRADALMQVSVSAEWIGTGAKFIEAETIAPFILVSGQKSFNYKFKIGKVGAKSGEYEATLKIKILRDNGNDVAMGMGVAEGVVGTVHFSITDEYIASDQISNASLRVDASNKAIVSYTISNQGNRPVSYGKIALVNLKDNSIIFERSILDNFAGQFSQREFHEEFKLIAKPKSGDVFRADIYDSKGVFVLSSNNLTPVALGGGRTSIWRVRAYRVVIAVSIALLAMLICFGSVLRLSNKKTVGAKAKKEAKGKNKLHRRR</sequence>
<keyword evidence="1" id="KW-0472">Membrane</keyword>
<dbReference type="Proteomes" id="UP000178656">
    <property type="component" value="Unassembled WGS sequence"/>
</dbReference>
<accession>A0A1F5T502</accession>
<dbReference type="EMBL" id="MFGM01000085">
    <property type="protein sequence ID" value="OGF34054.1"/>
    <property type="molecule type" value="Genomic_DNA"/>
</dbReference>
<evidence type="ECO:0000256" key="1">
    <source>
        <dbReference type="SAM" id="Phobius"/>
    </source>
</evidence>
<proteinExistence type="predicted"/>
<comment type="caution">
    <text evidence="2">The sequence shown here is derived from an EMBL/GenBank/DDBJ whole genome shotgun (WGS) entry which is preliminary data.</text>
</comment>
<evidence type="ECO:0000313" key="2">
    <source>
        <dbReference type="EMBL" id="OGF34054.1"/>
    </source>
</evidence>
<feature type="transmembrane region" description="Helical" evidence="1">
    <location>
        <begin position="240"/>
        <end position="262"/>
    </location>
</feature>